<dbReference type="SUPFAM" id="SSF117281">
    <property type="entry name" value="Kelch motif"/>
    <property type="match status" value="1"/>
</dbReference>
<evidence type="ECO:0000313" key="1">
    <source>
        <dbReference type="EMBL" id="GKV12623.1"/>
    </source>
</evidence>
<name>A0AAV5JDB2_9ROSI</name>
<dbReference type="Gene3D" id="2.120.10.80">
    <property type="entry name" value="Kelch-type beta propeller"/>
    <property type="match status" value="1"/>
</dbReference>
<dbReference type="Proteomes" id="UP001054252">
    <property type="component" value="Unassembled WGS sequence"/>
</dbReference>
<accession>A0AAV5JDB2</accession>
<dbReference type="InterPro" id="IPR015915">
    <property type="entry name" value="Kelch-typ_b-propeller"/>
</dbReference>
<keyword evidence="2" id="KW-1185">Reference proteome</keyword>
<dbReference type="InterPro" id="IPR011498">
    <property type="entry name" value="Kelch_2"/>
</dbReference>
<comment type="caution">
    <text evidence="1">The sequence shown here is derived from an EMBL/GenBank/DDBJ whole genome shotgun (WGS) entry which is preliminary data.</text>
</comment>
<sequence length="215" mass="24168">MAVVDLHHLLSFIAAEPLPHQSRDPPFLIAAESLSSPKPWPLSIPDLTNHEASIFIIFSPSLLSNRFLTKAITLSFSLLPNLLPHQSHGRLILTQERFGYAPATQLWRGRLHVMGGSKENRHTPGLEHWSLAVKDGKPLENEWRNEIPMTNGGPHRACIVVNYHLYVIGGQEGAFMAKPGSPIFKCSRREEALIKKTNLNPRKIWVCSSYSTLER</sequence>
<protein>
    <submittedName>
        <fullName evidence="1">Uncharacterized protein</fullName>
    </submittedName>
</protein>
<dbReference type="AlphaFoldDB" id="A0AAV5JDB2"/>
<proteinExistence type="predicted"/>
<gene>
    <name evidence="1" type="ORF">SLEP1_g23745</name>
</gene>
<dbReference type="PANTHER" id="PTHR46773:SF5">
    <property type="entry name" value="OS04G0487100 PROTEIN"/>
    <property type="match status" value="1"/>
</dbReference>
<dbReference type="EMBL" id="BPVZ01000037">
    <property type="protein sequence ID" value="GKV12623.1"/>
    <property type="molecule type" value="Genomic_DNA"/>
</dbReference>
<reference evidence="1 2" key="1">
    <citation type="journal article" date="2021" name="Commun. Biol.">
        <title>The genome of Shorea leprosula (Dipterocarpaceae) highlights the ecological relevance of drought in aseasonal tropical rainforests.</title>
        <authorList>
            <person name="Ng K.K.S."/>
            <person name="Kobayashi M.J."/>
            <person name="Fawcett J.A."/>
            <person name="Hatakeyama M."/>
            <person name="Paape T."/>
            <person name="Ng C.H."/>
            <person name="Ang C.C."/>
            <person name="Tnah L.H."/>
            <person name="Lee C.T."/>
            <person name="Nishiyama T."/>
            <person name="Sese J."/>
            <person name="O'Brien M.J."/>
            <person name="Copetti D."/>
            <person name="Mohd Noor M.I."/>
            <person name="Ong R.C."/>
            <person name="Putra M."/>
            <person name="Sireger I.Z."/>
            <person name="Indrioko S."/>
            <person name="Kosugi Y."/>
            <person name="Izuno A."/>
            <person name="Isagi Y."/>
            <person name="Lee S.L."/>
            <person name="Shimizu K.K."/>
        </authorList>
    </citation>
    <scope>NUCLEOTIDE SEQUENCE [LARGE SCALE GENOMIC DNA]</scope>
    <source>
        <strain evidence="1">214</strain>
    </source>
</reference>
<dbReference type="Pfam" id="PF07646">
    <property type="entry name" value="Kelch_2"/>
    <property type="match status" value="1"/>
</dbReference>
<organism evidence="1 2">
    <name type="scientific">Rubroshorea leprosula</name>
    <dbReference type="NCBI Taxonomy" id="152421"/>
    <lineage>
        <taxon>Eukaryota</taxon>
        <taxon>Viridiplantae</taxon>
        <taxon>Streptophyta</taxon>
        <taxon>Embryophyta</taxon>
        <taxon>Tracheophyta</taxon>
        <taxon>Spermatophyta</taxon>
        <taxon>Magnoliopsida</taxon>
        <taxon>eudicotyledons</taxon>
        <taxon>Gunneridae</taxon>
        <taxon>Pentapetalae</taxon>
        <taxon>rosids</taxon>
        <taxon>malvids</taxon>
        <taxon>Malvales</taxon>
        <taxon>Dipterocarpaceae</taxon>
        <taxon>Rubroshorea</taxon>
    </lineage>
</organism>
<evidence type="ECO:0000313" key="2">
    <source>
        <dbReference type="Proteomes" id="UP001054252"/>
    </source>
</evidence>
<dbReference type="PANTHER" id="PTHR46773">
    <property type="match status" value="1"/>
</dbReference>
<dbReference type="InterPro" id="IPR053256">
    <property type="entry name" value="Kelch_repeat-containing"/>
</dbReference>